<dbReference type="AlphaFoldDB" id="A0A2M8KWV3"/>
<keyword evidence="4 9" id="KW-0812">Transmembrane</keyword>
<evidence type="ECO:0000256" key="8">
    <source>
        <dbReference type="ARBA" id="ARBA00023136"/>
    </source>
</evidence>
<reference evidence="11" key="1">
    <citation type="submission" date="2017-09" db="EMBL/GenBank/DDBJ databases">
        <title>Depth-based differentiation of microbial function through sediment-hosted aquifers and enrichment of novel symbionts in the deep terrestrial subsurface.</title>
        <authorList>
            <person name="Probst A.J."/>
            <person name="Ladd B."/>
            <person name="Jarett J.K."/>
            <person name="Geller-Mcgrath D.E."/>
            <person name="Sieber C.M.K."/>
            <person name="Emerson J.B."/>
            <person name="Anantharaman K."/>
            <person name="Thomas B.C."/>
            <person name="Malmstrom R."/>
            <person name="Stieglmeier M."/>
            <person name="Klingl A."/>
            <person name="Woyke T."/>
            <person name="Ryan C.M."/>
            <person name="Banfield J.F."/>
        </authorList>
    </citation>
    <scope>NUCLEOTIDE SEQUENCE [LARGE SCALE GENOMIC DNA]</scope>
</reference>
<dbReference type="InterPro" id="IPR004692">
    <property type="entry name" value="SecG"/>
</dbReference>
<evidence type="ECO:0000256" key="3">
    <source>
        <dbReference type="ARBA" id="ARBA00022448"/>
    </source>
</evidence>
<dbReference type="Proteomes" id="UP000229098">
    <property type="component" value="Unassembled WGS sequence"/>
</dbReference>
<keyword evidence="6 9" id="KW-1133">Transmembrane helix</keyword>
<evidence type="ECO:0000256" key="6">
    <source>
        <dbReference type="ARBA" id="ARBA00022989"/>
    </source>
</evidence>
<evidence type="ECO:0000256" key="7">
    <source>
        <dbReference type="ARBA" id="ARBA00023010"/>
    </source>
</evidence>
<feature type="transmembrane region" description="Helical" evidence="9">
    <location>
        <begin position="51"/>
        <end position="72"/>
    </location>
</feature>
<keyword evidence="8 9" id="KW-0472">Membrane</keyword>
<dbReference type="EMBL" id="PFEF01000006">
    <property type="protein sequence ID" value="PJE64381.1"/>
    <property type="molecule type" value="Genomic_DNA"/>
</dbReference>
<dbReference type="GO" id="GO:0015450">
    <property type="term" value="F:protein-transporting ATPase activity"/>
    <property type="evidence" value="ECO:0007669"/>
    <property type="project" value="UniProtKB-UniRule"/>
</dbReference>
<proteinExistence type="inferred from homology"/>
<name>A0A2M8KWV3_9BACT</name>
<dbReference type="GO" id="GO:0009306">
    <property type="term" value="P:protein secretion"/>
    <property type="evidence" value="ECO:0007669"/>
    <property type="project" value="UniProtKB-UniRule"/>
</dbReference>
<keyword evidence="3 9" id="KW-0813">Transport</keyword>
<evidence type="ECO:0000256" key="5">
    <source>
        <dbReference type="ARBA" id="ARBA00022927"/>
    </source>
</evidence>
<gene>
    <name evidence="10" type="primary">secG</name>
    <name evidence="10" type="ORF">COU90_02940</name>
</gene>
<evidence type="ECO:0000313" key="10">
    <source>
        <dbReference type="EMBL" id="PJE64381.1"/>
    </source>
</evidence>
<dbReference type="NCBIfam" id="TIGR00810">
    <property type="entry name" value="secG"/>
    <property type="match status" value="1"/>
</dbReference>
<feature type="transmembrane region" description="Helical" evidence="9">
    <location>
        <begin position="6"/>
        <end position="24"/>
    </location>
</feature>
<comment type="caution">
    <text evidence="10">The sequence shown here is derived from an EMBL/GenBank/DDBJ whole genome shotgun (WGS) entry which is preliminary data.</text>
</comment>
<comment type="function">
    <text evidence="9">Involved in protein export. Participates in an early event of protein translocation.</text>
</comment>
<dbReference type="Pfam" id="PF03840">
    <property type="entry name" value="SecG"/>
    <property type="match status" value="1"/>
</dbReference>
<evidence type="ECO:0000256" key="1">
    <source>
        <dbReference type="ARBA" id="ARBA00004141"/>
    </source>
</evidence>
<evidence type="ECO:0000313" key="11">
    <source>
        <dbReference type="Proteomes" id="UP000229098"/>
    </source>
</evidence>
<evidence type="ECO:0000256" key="2">
    <source>
        <dbReference type="ARBA" id="ARBA00008445"/>
    </source>
</evidence>
<keyword evidence="5 9" id="KW-0653">Protein transport</keyword>
<evidence type="ECO:0000256" key="9">
    <source>
        <dbReference type="RuleBase" id="RU365087"/>
    </source>
</evidence>
<keyword evidence="9" id="KW-1003">Cell membrane</keyword>
<keyword evidence="7 9" id="KW-0811">Translocation</keyword>
<comment type="similarity">
    <text evidence="2 9">Belongs to the SecG family.</text>
</comment>
<comment type="subcellular location">
    <subcellularLocation>
        <location evidence="9">Cell membrane</location>
        <topology evidence="9">Multi-pass membrane protein</topology>
    </subcellularLocation>
    <subcellularLocation>
        <location evidence="1">Membrane</location>
        <topology evidence="1">Multi-pass membrane protein</topology>
    </subcellularLocation>
</comment>
<protein>
    <recommendedName>
        <fullName evidence="9">Protein-export membrane protein SecG</fullName>
    </recommendedName>
</protein>
<evidence type="ECO:0000256" key="4">
    <source>
        <dbReference type="ARBA" id="ARBA00022692"/>
    </source>
</evidence>
<organism evidence="10 11">
    <name type="scientific">Candidatus Ryanbacteria bacterium CG10_big_fil_rev_8_21_14_0_10_43_42</name>
    <dbReference type="NCBI Taxonomy" id="1974864"/>
    <lineage>
        <taxon>Bacteria</taxon>
        <taxon>Candidatus Ryaniibacteriota</taxon>
    </lineage>
</organism>
<dbReference type="GO" id="GO:0005886">
    <property type="term" value="C:plasma membrane"/>
    <property type="evidence" value="ECO:0007669"/>
    <property type="project" value="UniProtKB-SubCell"/>
</dbReference>
<sequence length="117" mass="12068">MNLGQILIYAEVGISITLGAVILLQQKGTGLSSTFGGGGFYQSKRGVEKGLLIATIILSALFLLVGLLTIVVSKTIQPATTESINIETVPLTDESGAPTIPSINTIPNAVPTGESNE</sequence>
<accession>A0A2M8KWV3</accession>